<reference evidence="9 10" key="1">
    <citation type="submission" date="2019-03" db="EMBL/GenBank/DDBJ databases">
        <title>Genomic Encyclopedia of Type Strains, Phase IV (KMG-IV): sequencing the most valuable type-strain genomes for metagenomic binning, comparative biology and taxonomic classification.</title>
        <authorList>
            <person name="Goeker M."/>
        </authorList>
    </citation>
    <scope>NUCLEOTIDE SEQUENCE [LARGE SCALE GENOMIC DNA]</scope>
    <source>
        <strain evidence="9 10">DSM 18401</strain>
    </source>
</reference>
<dbReference type="SMART" id="SM00388">
    <property type="entry name" value="HisKA"/>
    <property type="match status" value="1"/>
</dbReference>
<dbReference type="PROSITE" id="PS50109">
    <property type="entry name" value="HIS_KIN"/>
    <property type="match status" value="1"/>
</dbReference>
<dbReference type="Pfam" id="PF02518">
    <property type="entry name" value="HATPase_c"/>
    <property type="match status" value="1"/>
</dbReference>
<evidence type="ECO:0000259" key="8">
    <source>
        <dbReference type="PROSITE" id="PS50109"/>
    </source>
</evidence>
<keyword evidence="6" id="KW-0175">Coiled coil</keyword>
<dbReference type="GO" id="GO:0000155">
    <property type="term" value="F:phosphorelay sensor kinase activity"/>
    <property type="evidence" value="ECO:0007669"/>
    <property type="project" value="InterPro"/>
</dbReference>
<dbReference type="EMBL" id="SLVX01000004">
    <property type="protein sequence ID" value="TCN46606.1"/>
    <property type="molecule type" value="Genomic_DNA"/>
</dbReference>
<dbReference type="InterPro" id="IPR003594">
    <property type="entry name" value="HATPase_dom"/>
</dbReference>
<dbReference type="Proteomes" id="UP000295351">
    <property type="component" value="Unassembled WGS sequence"/>
</dbReference>
<dbReference type="SUPFAM" id="SSF55874">
    <property type="entry name" value="ATPase domain of HSP90 chaperone/DNA topoisomerase II/histidine kinase"/>
    <property type="match status" value="1"/>
</dbReference>
<evidence type="ECO:0000256" key="2">
    <source>
        <dbReference type="ARBA" id="ARBA00012438"/>
    </source>
</evidence>
<sequence length="498" mass="54420">MPISNAAFVRSTVILLIAGMLALLGIVGTSLWLVSKVQGYFAGFIEVREARSASADLLSILKDAETGQRGFIITGDIAFRAPYDSALRGVAEQEEVFLEKTMRLPEYAGRARRVGELVEQKLAELAATVDLMEQGRQAEAIEEIKTDRGRVLMDQLRVEIGSIMNDADRRLEESVVDTLRSAGALQWTTVIGAIAIIGVLGGAAVVVMQYTRDILAARREVETLNATLEKRVDERTEELIRANQEVQRFAYIVTHDLRAPLVNIMGFTSELQASLASIQSYVLADGKAPSEGDILEARRAASEDLPEAIGFIRSSTKKMDGLINAILKISRDGRRELRIERVDIKALVETGAAAVGHQVGESDGEVTIDDKLPTVISDRLSLEQVFGNLFDNAIKYQVPGRPLRISVTAKNGGRAGFVIEFTDNGRGIAPEDHERVFELFRRSGTQDKPGEGIGLAHVRSLMRNLGGDIVVRSELGQGTTFVLRLPPDLSKVVRSMQA</sequence>
<dbReference type="AlphaFoldDB" id="A0A4R2CZ92"/>
<feature type="coiled-coil region" evidence="6">
    <location>
        <begin position="207"/>
        <end position="245"/>
    </location>
</feature>
<dbReference type="InterPro" id="IPR036890">
    <property type="entry name" value="HATPase_C_sf"/>
</dbReference>
<dbReference type="RefSeq" id="WP_133033935.1">
    <property type="nucleotide sequence ID" value="NZ_BAABEI010000012.1"/>
</dbReference>
<evidence type="ECO:0000256" key="6">
    <source>
        <dbReference type="SAM" id="Coils"/>
    </source>
</evidence>
<evidence type="ECO:0000256" key="7">
    <source>
        <dbReference type="SAM" id="Phobius"/>
    </source>
</evidence>
<dbReference type="Pfam" id="PF05227">
    <property type="entry name" value="CHASE3"/>
    <property type="match status" value="1"/>
</dbReference>
<evidence type="ECO:0000256" key="5">
    <source>
        <dbReference type="ARBA" id="ARBA00022777"/>
    </source>
</evidence>
<dbReference type="PRINTS" id="PR00344">
    <property type="entry name" value="BCTRLSENSOR"/>
</dbReference>
<dbReference type="InterPro" id="IPR050351">
    <property type="entry name" value="BphY/WalK/GraS-like"/>
</dbReference>
<protein>
    <recommendedName>
        <fullName evidence="2">histidine kinase</fullName>
        <ecNumber evidence="2">2.7.13.3</ecNumber>
    </recommendedName>
</protein>
<evidence type="ECO:0000256" key="3">
    <source>
        <dbReference type="ARBA" id="ARBA00022553"/>
    </source>
</evidence>
<comment type="caution">
    <text evidence="9">The sequence shown here is derived from an EMBL/GenBank/DDBJ whole genome shotgun (WGS) entry which is preliminary data.</text>
</comment>
<accession>A0A4R2CZ92</accession>
<dbReference type="CDD" id="cd19410">
    <property type="entry name" value="HK9-like_sensor"/>
    <property type="match status" value="1"/>
</dbReference>
<evidence type="ECO:0000313" key="10">
    <source>
        <dbReference type="Proteomes" id="UP000295351"/>
    </source>
</evidence>
<organism evidence="9 10">
    <name type="scientific">Shinella granuli</name>
    <dbReference type="NCBI Taxonomy" id="323621"/>
    <lineage>
        <taxon>Bacteria</taxon>
        <taxon>Pseudomonadati</taxon>
        <taxon>Pseudomonadota</taxon>
        <taxon>Alphaproteobacteria</taxon>
        <taxon>Hyphomicrobiales</taxon>
        <taxon>Rhizobiaceae</taxon>
        <taxon>Shinella</taxon>
    </lineage>
</organism>
<feature type="domain" description="Histidine kinase" evidence="8">
    <location>
        <begin position="252"/>
        <end position="489"/>
    </location>
</feature>
<keyword evidence="5" id="KW-0418">Kinase</keyword>
<dbReference type="InterPro" id="IPR004358">
    <property type="entry name" value="Sig_transdc_His_kin-like_C"/>
</dbReference>
<proteinExistence type="predicted"/>
<dbReference type="InterPro" id="IPR003661">
    <property type="entry name" value="HisK_dim/P_dom"/>
</dbReference>
<dbReference type="InterPro" id="IPR007891">
    <property type="entry name" value="CHASE3"/>
</dbReference>
<keyword evidence="7" id="KW-0812">Transmembrane</keyword>
<dbReference type="Gene3D" id="1.10.287.130">
    <property type="match status" value="1"/>
</dbReference>
<dbReference type="InterPro" id="IPR005467">
    <property type="entry name" value="His_kinase_dom"/>
</dbReference>
<keyword evidence="4" id="KW-0808">Transferase</keyword>
<evidence type="ECO:0000256" key="1">
    <source>
        <dbReference type="ARBA" id="ARBA00000085"/>
    </source>
</evidence>
<dbReference type="SUPFAM" id="SSF47384">
    <property type="entry name" value="Homodimeric domain of signal transducing histidine kinase"/>
    <property type="match status" value="1"/>
</dbReference>
<keyword evidence="7" id="KW-1133">Transmembrane helix</keyword>
<keyword evidence="7" id="KW-0472">Membrane</keyword>
<comment type="catalytic activity">
    <reaction evidence="1">
        <text>ATP + protein L-histidine = ADP + protein N-phospho-L-histidine.</text>
        <dbReference type="EC" id="2.7.13.3"/>
    </reaction>
</comment>
<feature type="transmembrane region" description="Helical" evidence="7">
    <location>
        <begin position="12"/>
        <end position="34"/>
    </location>
</feature>
<dbReference type="PANTHER" id="PTHR42878">
    <property type="entry name" value="TWO-COMPONENT HISTIDINE KINASE"/>
    <property type="match status" value="1"/>
</dbReference>
<gene>
    <name evidence="9" type="ORF">EV665_104284</name>
</gene>
<dbReference type="SMART" id="SM00387">
    <property type="entry name" value="HATPase_c"/>
    <property type="match status" value="1"/>
</dbReference>
<dbReference type="EC" id="2.7.13.3" evidence="2"/>
<evidence type="ECO:0000256" key="4">
    <source>
        <dbReference type="ARBA" id="ARBA00022679"/>
    </source>
</evidence>
<keyword evidence="10" id="KW-1185">Reference proteome</keyword>
<dbReference type="GO" id="GO:0000156">
    <property type="term" value="F:phosphorelay response regulator activity"/>
    <property type="evidence" value="ECO:0007669"/>
    <property type="project" value="TreeGrafter"/>
</dbReference>
<evidence type="ECO:0000313" key="9">
    <source>
        <dbReference type="EMBL" id="TCN46606.1"/>
    </source>
</evidence>
<dbReference type="InterPro" id="IPR036097">
    <property type="entry name" value="HisK_dim/P_sf"/>
</dbReference>
<dbReference type="CDD" id="cd00082">
    <property type="entry name" value="HisKA"/>
    <property type="match status" value="1"/>
</dbReference>
<dbReference type="PANTHER" id="PTHR42878:SF15">
    <property type="entry name" value="BACTERIOPHYTOCHROME"/>
    <property type="match status" value="1"/>
</dbReference>
<feature type="transmembrane region" description="Helical" evidence="7">
    <location>
        <begin position="184"/>
        <end position="208"/>
    </location>
</feature>
<dbReference type="Gene3D" id="3.30.565.10">
    <property type="entry name" value="Histidine kinase-like ATPase, C-terminal domain"/>
    <property type="match status" value="1"/>
</dbReference>
<dbReference type="GO" id="GO:0007234">
    <property type="term" value="P:osmosensory signaling via phosphorelay pathway"/>
    <property type="evidence" value="ECO:0007669"/>
    <property type="project" value="TreeGrafter"/>
</dbReference>
<name>A0A4R2CZ92_SHIGR</name>
<dbReference type="GO" id="GO:0030295">
    <property type="term" value="F:protein kinase activator activity"/>
    <property type="evidence" value="ECO:0007669"/>
    <property type="project" value="TreeGrafter"/>
</dbReference>
<keyword evidence="3" id="KW-0597">Phosphoprotein</keyword>